<proteinExistence type="predicted"/>
<keyword evidence="2" id="KW-1185">Reference proteome</keyword>
<evidence type="ECO:0000313" key="2">
    <source>
        <dbReference type="Proteomes" id="UP000054321"/>
    </source>
</evidence>
<protein>
    <submittedName>
        <fullName evidence="1">Uncharacterized protein</fullName>
    </submittedName>
</protein>
<gene>
    <name evidence="1" type="ORF">OIDMADRAFT_33274</name>
</gene>
<reference evidence="2" key="2">
    <citation type="submission" date="2015-01" db="EMBL/GenBank/DDBJ databases">
        <title>Evolutionary Origins and Diversification of the Mycorrhizal Mutualists.</title>
        <authorList>
            <consortium name="DOE Joint Genome Institute"/>
            <consortium name="Mycorrhizal Genomics Consortium"/>
            <person name="Kohler A."/>
            <person name="Kuo A."/>
            <person name="Nagy L.G."/>
            <person name="Floudas D."/>
            <person name="Copeland A."/>
            <person name="Barry K.W."/>
            <person name="Cichocki N."/>
            <person name="Veneault-Fourrey C."/>
            <person name="LaButti K."/>
            <person name="Lindquist E.A."/>
            <person name="Lipzen A."/>
            <person name="Lundell T."/>
            <person name="Morin E."/>
            <person name="Murat C."/>
            <person name="Riley R."/>
            <person name="Ohm R."/>
            <person name="Sun H."/>
            <person name="Tunlid A."/>
            <person name="Henrissat B."/>
            <person name="Grigoriev I.V."/>
            <person name="Hibbett D.S."/>
            <person name="Martin F."/>
        </authorList>
    </citation>
    <scope>NUCLEOTIDE SEQUENCE [LARGE SCALE GENOMIC DNA]</scope>
    <source>
        <strain evidence="2">Zn</strain>
    </source>
</reference>
<reference evidence="1 2" key="1">
    <citation type="submission" date="2014-04" db="EMBL/GenBank/DDBJ databases">
        <authorList>
            <consortium name="DOE Joint Genome Institute"/>
            <person name="Kuo A."/>
            <person name="Martino E."/>
            <person name="Perotto S."/>
            <person name="Kohler A."/>
            <person name="Nagy L.G."/>
            <person name="Floudas D."/>
            <person name="Copeland A."/>
            <person name="Barry K.W."/>
            <person name="Cichocki N."/>
            <person name="Veneault-Fourrey C."/>
            <person name="LaButti K."/>
            <person name="Lindquist E.A."/>
            <person name="Lipzen A."/>
            <person name="Lundell T."/>
            <person name="Morin E."/>
            <person name="Murat C."/>
            <person name="Sun H."/>
            <person name="Tunlid A."/>
            <person name="Henrissat B."/>
            <person name="Grigoriev I.V."/>
            <person name="Hibbett D.S."/>
            <person name="Martin F."/>
            <person name="Nordberg H.P."/>
            <person name="Cantor M.N."/>
            <person name="Hua S.X."/>
        </authorList>
    </citation>
    <scope>NUCLEOTIDE SEQUENCE [LARGE SCALE GENOMIC DNA]</scope>
    <source>
        <strain evidence="1 2">Zn</strain>
    </source>
</reference>
<sequence length="219" mass="23794">MAGKVRINVRPTRAAGSHPLNDTEILASPLDQTAAGLWTPLVFVFQLDPTLNRDVLTKALEVGLAHTLSHSRLAAGWVIRIRAGDIAIAVRDDDTIVLEIESLDEDRTTGVPALSKDVKLHVLHAKETFIRGGLVFTVITHHLWGYIGPSYHLAGLRVRAAFCAPARVAVPPEGVYVLPVREAAGGADQWYEVLRFLPSGLLEELKGDTELLGYAQLSV</sequence>
<dbReference type="Proteomes" id="UP000054321">
    <property type="component" value="Unassembled WGS sequence"/>
</dbReference>
<dbReference type="HOGENOM" id="CLU_1261850_0_0_1"/>
<dbReference type="InterPro" id="IPR023213">
    <property type="entry name" value="CAT-like_dom_sf"/>
</dbReference>
<accession>A0A0C3D1T4</accession>
<evidence type="ECO:0000313" key="1">
    <source>
        <dbReference type="EMBL" id="KIM95867.1"/>
    </source>
</evidence>
<dbReference type="InParanoid" id="A0A0C3D1T4"/>
<dbReference type="Gene3D" id="3.30.559.10">
    <property type="entry name" value="Chloramphenicol acetyltransferase-like domain"/>
    <property type="match status" value="1"/>
</dbReference>
<dbReference type="EMBL" id="KN832885">
    <property type="protein sequence ID" value="KIM95867.1"/>
    <property type="molecule type" value="Genomic_DNA"/>
</dbReference>
<name>A0A0C3D1T4_OIDMZ</name>
<dbReference type="AlphaFoldDB" id="A0A0C3D1T4"/>
<organism evidence="1 2">
    <name type="scientific">Oidiodendron maius (strain Zn)</name>
    <dbReference type="NCBI Taxonomy" id="913774"/>
    <lineage>
        <taxon>Eukaryota</taxon>
        <taxon>Fungi</taxon>
        <taxon>Dikarya</taxon>
        <taxon>Ascomycota</taxon>
        <taxon>Pezizomycotina</taxon>
        <taxon>Leotiomycetes</taxon>
        <taxon>Leotiomycetes incertae sedis</taxon>
        <taxon>Myxotrichaceae</taxon>
        <taxon>Oidiodendron</taxon>
    </lineage>
</organism>